<evidence type="ECO:0000313" key="8">
    <source>
        <dbReference type="EMBL" id="CAB4579605.1"/>
    </source>
</evidence>
<dbReference type="InterPro" id="IPR018506">
    <property type="entry name" value="Cyt_B5_heme-BS"/>
</dbReference>
<dbReference type="Gene3D" id="3.10.120.10">
    <property type="entry name" value="Cytochrome b5-like heme/steroid binding domain"/>
    <property type="match status" value="1"/>
</dbReference>
<organism evidence="8">
    <name type="scientific">freshwater metagenome</name>
    <dbReference type="NCBI Taxonomy" id="449393"/>
    <lineage>
        <taxon>unclassified sequences</taxon>
        <taxon>metagenomes</taxon>
        <taxon>ecological metagenomes</taxon>
    </lineage>
</organism>
<keyword evidence="1" id="KW-0349">Heme</keyword>
<sequence>MNSNGIFDLFLGLPLHSLVTHLVVVILPISAIGLILIVLFPKFRKHYSALTLIGLAISLVSAFIAKESGEALSIRVGTPSQHTEWGEKVVIVAGLLLAVALIWVFLLKNKNRFNSIFGYIGVILAITALVISYLAGHSGAKASWEKRLNAVTTPSVAGETTNSLKPDSTGPIELSMQTVAQKNTPANCWAVVSNNVYNLTAYINSHPGGATNITNLCGTDATAAFANQHGQSTKPNQALDTFILGALGSTIETLPTPAAVSNNNDENKEENEKEGDRD</sequence>
<dbReference type="GO" id="GO:0016020">
    <property type="term" value="C:membrane"/>
    <property type="evidence" value="ECO:0007669"/>
    <property type="project" value="TreeGrafter"/>
</dbReference>
<dbReference type="Pfam" id="PF09990">
    <property type="entry name" value="DUF2231"/>
    <property type="match status" value="1"/>
</dbReference>
<dbReference type="Pfam" id="PF00173">
    <property type="entry name" value="Cyt-b5"/>
    <property type="match status" value="1"/>
</dbReference>
<comment type="similarity">
    <text evidence="4">Belongs to the cytochrome b5 family.</text>
</comment>
<keyword evidence="6" id="KW-0472">Membrane</keyword>
<dbReference type="GO" id="GO:0020037">
    <property type="term" value="F:heme binding"/>
    <property type="evidence" value="ECO:0007669"/>
    <property type="project" value="InterPro"/>
</dbReference>
<reference evidence="8" key="1">
    <citation type="submission" date="2020-05" db="EMBL/GenBank/DDBJ databases">
        <authorList>
            <person name="Chiriac C."/>
            <person name="Salcher M."/>
            <person name="Ghai R."/>
            <person name="Kavagutti S V."/>
        </authorList>
    </citation>
    <scope>NUCLEOTIDE SEQUENCE</scope>
</reference>
<dbReference type="InterPro" id="IPR001199">
    <property type="entry name" value="Cyt_B5-like_heme/steroid-bd"/>
</dbReference>
<evidence type="ECO:0000256" key="1">
    <source>
        <dbReference type="ARBA" id="ARBA00022617"/>
    </source>
</evidence>
<dbReference type="PANTHER" id="PTHR19359">
    <property type="entry name" value="CYTOCHROME B5"/>
    <property type="match status" value="1"/>
</dbReference>
<keyword evidence="6" id="KW-0812">Transmembrane</keyword>
<dbReference type="InterPro" id="IPR050668">
    <property type="entry name" value="Cytochrome_b5"/>
</dbReference>
<keyword evidence="3" id="KW-0408">Iron</keyword>
<keyword evidence="6" id="KW-1133">Transmembrane helix</keyword>
<name>A0A6J6EW27_9ZZZZ</name>
<evidence type="ECO:0000256" key="6">
    <source>
        <dbReference type="SAM" id="Phobius"/>
    </source>
</evidence>
<dbReference type="EMBL" id="CAEZTU010000036">
    <property type="protein sequence ID" value="CAB4579605.1"/>
    <property type="molecule type" value="Genomic_DNA"/>
</dbReference>
<dbReference type="PROSITE" id="PS00191">
    <property type="entry name" value="CYTOCHROME_B5_1"/>
    <property type="match status" value="1"/>
</dbReference>
<accession>A0A6J6EW27</accession>
<feature type="region of interest" description="Disordered" evidence="5">
    <location>
        <begin position="254"/>
        <end position="278"/>
    </location>
</feature>
<dbReference type="AlphaFoldDB" id="A0A6J6EW27"/>
<evidence type="ECO:0000259" key="7">
    <source>
        <dbReference type="PROSITE" id="PS50255"/>
    </source>
</evidence>
<evidence type="ECO:0000256" key="2">
    <source>
        <dbReference type="ARBA" id="ARBA00022723"/>
    </source>
</evidence>
<dbReference type="PROSITE" id="PS50255">
    <property type="entry name" value="CYTOCHROME_B5_2"/>
    <property type="match status" value="1"/>
</dbReference>
<dbReference type="GO" id="GO:0046872">
    <property type="term" value="F:metal ion binding"/>
    <property type="evidence" value="ECO:0007669"/>
    <property type="project" value="UniProtKB-KW"/>
</dbReference>
<proteinExistence type="inferred from homology"/>
<evidence type="ECO:0000256" key="5">
    <source>
        <dbReference type="SAM" id="MobiDB-lite"/>
    </source>
</evidence>
<protein>
    <submittedName>
        <fullName evidence="8">Unannotated protein</fullName>
    </submittedName>
</protein>
<feature type="transmembrane region" description="Helical" evidence="6">
    <location>
        <begin position="18"/>
        <end position="40"/>
    </location>
</feature>
<dbReference type="SUPFAM" id="SSF55856">
    <property type="entry name" value="Cytochrome b5-like heme/steroid binding domain"/>
    <property type="match status" value="1"/>
</dbReference>
<feature type="transmembrane region" description="Helical" evidence="6">
    <location>
        <begin position="47"/>
        <end position="65"/>
    </location>
</feature>
<feature type="transmembrane region" description="Helical" evidence="6">
    <location>
        <begin position="116"/>
        <end position="136"/>
    </location>
</feature>
<evidence type="ECO:0000256" key="3">
    <source>
        <dbReference type="ARBA" id="ARBA00023004"/>
    </source>
</evidence>
<dbReference type="InterPro" id="IPR019251">
    <property type="entry name" value="DUF2231_TM"/>
</dbReference>
<feature type="domain" description="Cytochrome b5 heme-binding" evidence="7">
    <location>
        <begin position="171"/>
        <end position="248"/>
    </location>
</feature>
<gene>
    <name evidence="8" type="ORF">UFOPK1740_00816</name>
</gene>
<dbReference type="PRINTS" id="PR00363">
    <property type="entry name" value="CYTOCHROMEB5"/>
</dbReference>
<dbReference type="InterPro" id="IPR036400">
    <property type="entry name" value="Cyt_B5-like_heme/steroid_sf"/>
</dbReference>
<dbReference type="SMART" id="SM01117">
    <property type="entry name" value="Cyt-b5"/>
    <property type="match status" value="1"/>
</dbReference>
<evidence type="ECO:0000256" key="4">
    <source>
        <dbReference type="ARBA" id="ARBA00038168"/>
    </source>
</evidence>
<feature type="transmembrane region" description="Helical" evidence="6">
    <location>
        <begin position="85"/>
        <end position="107"/>
    </location>
</feature>
<keyword evidence="2" id="KW-0479">Metal-binding</keyword>